<dbReference type="InterPro" id="IPR025638">
    <property type="entry name" value="DUF4336"/>
</dbReference>
<sequence length="260" mass="29236">MGYPKELKAITRKLTDNIVISSTAFSRKDVLNIGARMALFNYNGGVVVWSALPYGEVVTDALNTLGNTKVEYLIVPDKEHTMAVKSFQNVYPNLKVIGMENINVHADYVVTSKDSDKLIGKAELEGLGIKDSIILDNFEFVYLPYHVNQELVMFDKNSQILFEADLLFNMQDSMEQYSPGTGYSENFYPHSGLSFLTRYMQPYSKVGNKMTGIVAKPDKNAVGLRQIYDWNFHTIVMCHGNILNKGAKEAFKNAFSSVIQ</sequence>
<organism evidence="1 2">
    <name type="scientific">Scheffersomyces spartinae</name>
    <dbReference type="NCBI Taxonomy" id="45513"/>
    <lineage>
        <taxon>Eukaryota</taxon>
        <taxon>Fungi</taxon>
        <taxon>Dikarya</taxon>
        <taxon>Ascomycota</taxon>
        <taxon>Saccharomycotina</taxon>
        <taxon>Pichiomycetes</taxon>
        <taxon>Debaryomycetaceae</taxon>
        <taxon>Scheffersomyces</taxon>
    </lineage>
</organism>
<dbReference type="Gene3D" id="3.60.15.10">
    <property type="entry name" value="Ribonuclease Z/Hydroxyacylglutathione hydrolase-like"/>
    <property type="match status" value="1"/>
</dbReference>
<dbReference type="OrthoDB" id="421671at2759"/>
<protein>
    <submittedName>
        <fullName evidence="1">Uncharacterized protein</fullName>
    </submittedName>
</protein>
<dbReference type="PANTHER" id="PTHR33835">
    <property type="entry name" value="YALI0C07656P"/>
    <property type="match status" value="1"/>
</dbReference>
<name>A0A9P8AHU6_9ASCO</name>
<dbReference type="Proteomes" id="UP000790833">
    <property type="component" value="Unassembled WGS sequence"/>
</dbReference>
<dbReference type="EMBL" id="JAHMUF010000010">
    <property type="protein sequence ID" value="KAG7193737.1"/>
    <property type="molecule type" value="Genomic_DNA"/>
</dbReference>
<evidence type="ECO:0000313" key="2">
    <source>
        <dbReference type="Proteomes" id="UP000790833"/>
    </source>
</evidence>
<dbReference type="AlphaFoldDB" id="A0A9P8AHU6"/>
<dbReference type="InterPro" id="IPR036866">
    <property type="entry name" value="RibonucZ/Hydroxyglut_hydro"/>
</dbReference>
<dbReference type="GeneID" id="66113802"/>
<comment type="caution">
    <text evidence="1">The sequence shown here is derived from an EMBL/GenBank/DDBJ whole genome shotgun (WGS) entry which is preliminary data.</text>
</comment>
<gene>
    <name evidence="1" type="ORF">KQ657_000428</name>
</gene>
<dbReference type="PANTHER" id="PTHR33835:SF1">
    <property type="entry name" value="METALLO-BETA-LACTAMASE DOMAIN-CONTAINING PROTEIN"/>
    <property type="match status" value="1"/>
</dbReference>
<dbReference type="RefSeq" id="XP_043049285.1">
    <property type="nucleotide sequence ID" value="XM_043191273.1"/>
</dbReference>
<proteinExistence type="predicted"/>
<accession>A0A9P8AHU6</accession>
<keyword evidence="2" id="KW-1185">Reference proteome</keyword>
<reference evidence="1" key="1">
    <citation type="submission" date="2021-03" db="EMBL/GenBank/DDBJ databases">
        <authorList>
            <person name="Palmer J.M."/>
        </authorList>
    </citation>
    <scope>NUCLEOTIDE SEQUENCE</scope>
    <source>
        <strain evidence="1">ARV_011</strain>
    </source>
</reference>
<dbReference type="SUPFAM" id="SSF56281">
    <property type="entry name" value="Metallo-hydrolase/oxidoreductase"/>
    <property type="match status" value="1"/>
</dbReference>
<evidence type="ECO:0000313" key="1">
    <source>
        <dbReference type="EMBL" id="KAG7193737.1"/>
    </source>
</evidence>